<accession>A0A2K3DWS3</accession>
<dbReference type="ExpressionAtlas" id="A0A2K3DWS3">
    <property type="expression patterns" value="baseline"/>
</dbReference>
<dbReference type="STRING" id="3055.A0A2K3DWS3"/>
<name>A0A2K3DWS3_CHLRE</name>
<dbReference type="InterPro" id="IPR017850">
    <property type="entry name" value="Alkaline_phosphatase_core_sf"/>
</dbReference>
<dbReference type="OrthoDB" id="2118639at2759"/>
<evidence type="ECO:0000313" key="2">
    <source>
        <dbReference type="Proteomes" id="UP000006906"/>
    </source>
</evidence>
<dbReference type="Gramene" id="PNW84973">
    <property type="protein sequence ID" value="PNW84973"/>
    <property type="gene ID" value="CHLRE_03g166350v5"/>
</dbReference>
<organism evidence="1 2">
    <name type="scientific">Chlamydomonas reinhardtii</name>
    <name type="common">Chlamydomonas smithii</name>
    <dbReference type="NCBI Taxonomy" id="3055"/>
    <lineage>
        <taxon>Eukaryota</taxon>
        <taxon>Viridiplantae</taxon>
        <taxon>Chlorophyta</taxon>
        <taxon>core chlorophytes</taxon>
        <taxon>Chlorophyceae</taxon>
        <taxon>CS clade</taxon>
        <taxon>Chlamydomonadales</taxon>
        <taxon>Chlamydomonadaceae</taxon>
        <taxon>Chlamydomonas</taxon>
    </lineage>
</organism>
<dbReference type="InParanoid" id="A0A2K3DWS3"/>
<dbReference type="RefSeq" id="XP_042925924.1">
    <property type="nucleotide sequence ID" value="XM_043060795.1"/>
</dbReference>
<keyword evidence="2" id="KW-1185">Reference proteome</keyword>
<dbReference type="SUPFAM" id="SSF53649">
    <property type="entry name" value="Alkaline phosphatase-like"/>
    <property type="match status" value="1"/>
</dbReference>
<dbReference type="PaxDb" id="3055-EDP06037"/>
<dbReference type="AlphaFoldDB" id="A0A2K3DWS3"/>
<dbReference type="Gene3D" id="3.40.720.10">
    <property type="entry name" value="Alkaline Phosphatase, subunit A"/>
    <property type="match status" value="1"/>
</dbReference>
<dbReference type="EMBL" id="CM008964">
    <property type="protein sequence ID" value="PNW84973.1"/>
    <property type="molecule type" value="Genomic_DNA"/>
</dbReference>
<dbReference type="KEGG" id="cre:CHLRE_03g166350v5"/>
<gene>
    <name evidence="1" type="ORF">CHLRE_03g166350v5</name>
</gene>
<evidence type="ECO:0000313" key="1">
    <source>
        <dbReference type="EMBL" id="PNW84973.1"/>
    </source>
</evidence>
<proteinExistence type="predicted"/>
<dbReference type="GeneID" id="5729024"/>
<sequence length="206" mass="21285">MDAGLDASTAIVIGSKHGQSPRDRTLLFKPAEHTLLDALTAAGIEVAYSTGDTVEIIYLLDSTRAQQAAQILTDLNNTACVTTTTTCWYGRMRGVYWGDSLATIGLAPPAQDPRMPDVVVDTQPGVIVDGSKAKLSEHGGFSAFDDRSVGLLVASPALTSTAAGSRCAAPVLSKSVAPTILALLGISPNSLAGVRHEGTPVLPCLA</sequence>
<protein>
    <submittedName>
        <fullName evidence="1">Uncharacterized protein</fullName>
    </submittedName>
</protein>
<reference evidence="1 2" key="1">
    <citation type="journal article" date="2007" name="Science">
        <title>The Chlamydomonas genome reveals the evolution of key animal and plant functions.</title>
        <authorList>
            <person name="Merchant S.S."/>
            <person name="Prochnik S.E."/>
            <person name="Vallon O."/>
            <person name="Harris E.H."/>
            <person name="Karpowicz S.J."/>
            <person name="Witman G.B."/>
            <person name="Terry A."/>
            <person name="Salamov A."/>
            <person name="Fritz-Laylin L.K."/>
            <person name="Marechal-Drouard L."/>
            <person name="Marshall W.F."/>
            <person name="Qu L.H."/>
            <person name="Nelson D.R."/>
            <person name="Sanderfoot A.A."/>
            <person name="Spalding M.H."/>
            <person name="Kapitonov V.V."/>
            <person name="Ren Q."/>
            <person name="Ferris P."/>
            <person name="Lindquist E."/>
            <person name="Shapiro H."/>
            <person name="Lucas S.M."/>
            <person name="Grimwood J."/>
            <person name="Schmutz J."/>
            <person name="Cardol P."/>
            <person name="Cerutti H."/>
            <person name="Chanfreau G."/>
            <person name="Chen C.L."/>
            <person name="Cognat V."/>
            <person name="Croft M.T."/>
            <person name="Dent R."/>
            <person name="Dutcher S."/>
            <person name="Fernandez E."/>
            <person name="Fukuzawa H."/>
            <person name="Gonzalez-Ballester D."/>
            <person name="Gonzalez-Halphen D."/>
            <person name="Hallmann A."/>
            <person name="Hanikenne M."/>
            <person name="Hippler M."/>
            <person name="Inwood W."/>
            <person name="Jabbari K."/>
            <person name="Kalanon M."/>
            <person name="Kuras R."/>
            <person name="Lefebvre P.A."/>
            <person name="Lemaire S.D."/>
            <person name="Lobanov A.V."/>
            <person name="Lohr M."/>
            <person name="Manuell A."/>
            <person name="Meier I."/>
            <person name="Mets L."/>
            <person name="Mittag M."/>
            <person name="Mittelmeier T."/>
            <person name="Moroney J.V."/>
            <person name="Moseley J."/>
            <person name="Napoli C."/>
            <person name="Nedelcu A.M."/>
            <person name="Niyogi K."/>
            <person name="Novoselov S.V."/>
            <person name="Paulsen I.T."/>
            <person name="Pazour G."/>
            <person name="Purton S."/>
            <person name="Ral J.P."/>
            <person name="Riano-Pachon D.M."/>
            <person name="Riekhof W."/>
            <person name="Rymarquis L."/>
            <person name="Schroda M."/>
            <person name="Stern D."/>
            <person name="Umen J."/>
            <person name="Willows R."/>
            <person name="Wilson N."/>
            <person name="Zimmer S.L."/>
            <person name="Allmer J."/>
            <person name="Balk J."/>
            <person name="Bisova K."/>
            <person name="Chen C.J."/>
            <person name="Elias M."/>
            <person name="Gendler K."/>
            <person name="Hauser C."/>
            <person name="Lamb M.R."/>
            <person name="Ledford H."/>
            <person name="Long J.C."/>
            <person name="Minagawa J."/>
            <person name="Page M.D."/>
            <person name="Pan J."/>
            <person name="Pootakham W."/>
            <person name="Roje S."/>
            <person name="Rose A."/>
            <person name="Stahlberg E."/>
            <person name="Terauchi A.M."/>
            <person name="Yang P."/>
            <person name="Ball S."/>
            <person name="Bowler C."/>
            <person name="Dieckmann C.L."/>
            <person name="Gladyshev V.N."/>
            <person name="Green P."/>
            <person name="Jorgensen R."/>
            <person name="Mayfield S."/>
            <person name="Mueller-Roeber B."/>
            <person name="Rajamani S."/>
            <person name="Sayre R.T."/>
            <person name="Brokstein P."/>
            <person name="Dubchak I."/>
            <person name="Goodstein D."/>
            <person name="Hornick L."/>
            <person name="Huang Y.W."/>
            <person name="Jhaveri J."/>
            <person name="Luo Y."/>
            <person name="Martinez D."/>
            <person name="Ngau W.C."/>
            <person name="Otillar B."/>
            <person name="Poliakov A."/>
            <person name="Porter A."/>
            <person name="Szajkowski L."/>
            <person name="Werner G."/>
            <person name="Zhou K."/>
            <person name="Grigoriev I.V."/>
            <person name="Rokhsar D.S."/>
            <person name="Grossman A.R."/>
        </authorList>
    </citation>
    <scope>NUCLEOTIDE SEQUENCE [LARGE SCALE GENOMIC DNA]</scope>
    <source>
        <strain evidence="2">CC-503</strain>
    </source>
</reference>
<dbReference type="Proteomes" id="UP000006906">
    <property type="component" value="Chromosome 3"/>
</dbReference>